<sequence length="67" mass="7324">MKKSIINILALASAITTTGFLLDGDAKDPSVLTRITEYVAMLTIVFTILSGFYFGIKSITKKLQIVK</sequence>
<evidence type="ECO:0000256" key="1">
    <source>
        <dbReference type="SAM" id="Phobius"/>
    </source>
</evidence>
<name>A0A1I5E999_9FLAO</name>
<dbReference type="EMBL" id="FOVI01000019">
    <property type="protein sequence ID" value="SFO08062.1"/>
    <property type="molecule type" value="Genomic_DNA"/>
</dbReference>
<protein>
    <submittedName>
        <fullName evidence="2">Uncharacterized protein</fullName>
    </submittedName>
</protein>
<keyword evidence="1" id="KW-0812">Transmembrane</keyword>
<feature type="transmembrane region" description="Helical" evidence="1">
    <location>
        <begin position="36"/>
        <end position="56"/>
    </location>
</feature>
<keyword evidence="1" id="KW-1133">Transmembrane helix</keyword>
<keyword evidence="3" id="KW-1185">Reference proteome</keyword>
<reference evidence="3" key="1">
    <citation type="submission" date="2016-10" db="EMBL/GenBank/DDBJ databases">
        <authorList>
            <person name="Varghese N."/>
            <person name="Submissions S."/>
        </authorList>
    </citation>
    <scope>NUCLEOTIDE SEQUENCE [LARGE SCALE GENOMIC DNA]</scope>
    <source>
        <strain evidence="3">DS-12</strain>
    </source>
</reference>
<keyword evidence="1" id="KW-0472">Membrane</keyword>
<evidence type="ECO:0000313" key="3">
    <source>
        <dbReference type="Proteomes" id="UP000199036"/>
    </source>
</evidence>
<organism evidence="2 3">
    <name type="scientific">Paenimyroides ummariense</name>
    <dbReference type="NCBI Taxonomy" id="913024"/>
    <lineage>
        <taxon>Bacteria</taxon>
        <taxon>Pseudomonadati</taxon>
        <taxon>Bacteroidota</taxon>
        <taxon>Flavobacteriia</taxon>
        <taxon>Flavobacteriales</taxon>
        <taxon>Flavobacteriaceae</taxon>
        <taxon>Paenimyroides</taxon>
    </lineage>
</organism>
<dbReference type="AlphaFoldDB" id="A0A1I5E999"/>
<gene>
    <name evidence="2" type="ORF">SAMN05421741_11943</name>
</gene>
<dbReference type="Proteomes" id="UP000199036">
    <property type="component" value="Unassembled WGS sequence"/>
</dbReference>
<dbReference type="RefSeq" id="WP_091524924.1">
    <property type="nucleotide sequence ID" value="NZ_FOVI01000019.1"/>
</dbReference>
<accession>A0A1I5E999</accession>
<proteinExistence type="predicted"/>
<evidence type="ECO:0000313" key="2">
    <source>
        <dbReference type="EMBL" id="SFO08062.1"/>
    </source>
</evidence>
<dbReference type="OrthoDB" id="1271404at2"/>
<dbReference type="STRING" id="913024.SAMN05421741_11943"/>